<protein>
    <submittedName>
        <fullName evidence="1">Uncharacterized protein</fullName>
    </submittedName>
</protein>
<dbReference type="EMBL" id="MU003514">
    <property type="protein sequence ID" value="KAF2468875.1"/>
    <property type="molecule type" value="Genomic_DNA"/>
</dbReference>
<gene>
    <name evidence="1" type="ORF">BDR25DRAFT_53788</name>
</gene>
<name>A0ACB6QRZ8_9PLEO</name>
<accession>A0ACB6QRZ8</accession>
<reference evidence="1" key="1">
    <citation type="journal article" date="2020" name="Stud. Mycol.">
        <title>101 Dothideomycetes genomes: a test case for predicting lifestyles and emergence of pathogens.</title>
        <authorList>
            <person name="Haridas S."/>
            <person name="Albert R."/>
            <person name="Binder M."/>
            <person name="Bloem J."/>
            <person name="Labutti K."/>
            <person name="Salamov A."/>
            <person name="Andreopoulos B."/>
            <person name="Baker S."/>
            <person name="Barry K."/>
            <person name="Bills G."/>
            <person name="Bluhm B."/>
            <person name="Cannon C."/>
            <person name="Castanera R."/>
            <person name="Culley D."/>
            <person name="Daum C."/>
            <person name="Ezra D."/>
            <person name="Gonzalez J."/>
            <person name="Henrissat B."/>
            <person name="Kuo A."/>
            <person name="Liang C."/>
            <person name="Lipzen A."/>
            <person name="Lutzoni F."/>
            <person name="Magnuson J."/>
            <person name="Mondo S."/>
            <person name="Nolan M."/>
            <person name="Ohm R."/>
            <person name="Pangilinan J."/>
            <person name="Park H.-J."/>
            <person name="Ramirez L."/>
            <person name="Alfaro M."/>
            <person name="Sun H."/>
            <person name="Tritt A."/>
            <person name="Yoshinaga Y."/>
            <person name="Zwiers L.-H."/>
            <person name="Turgeon B."/>
            <person name="Goodwin S."/>
            <person name="Spatafora J."/>
            <person name="Crous P."/>
            <person name="Grigoriev I."/>
        </authorList>
    </citation>
    <scope>NUCLEOTIDE SEQUENCE</scope>
    <source>
        <strain evidence="1">ATCC 200398</strain>
    </source>
</reference>
<proteinExistence type="predicted"/>
<sequence>MQHFSPLNRYPASSHLGILNMSTQPSTHGGDGKLGNQEGQHSKYQADLPLPPPPNGSASQGFNSQQRNCPYHSPILECSPSNPPKFRGATPLHSFLYSPPAEQASLFMRPDSVQSSLAKGCTCGRLDQIIIDGITHDAINSLGSMLGTQFEEGLKNWRKQF</sequence>
<evidence type="ECO:0000313" key="2">
    <source>
        <dbReference type="Proteomes" id="UP000799755"/>
    </source>
</evidence>
<organism evidence="1 2">
    <name type="scientific">Lindgomyces ingoldianus</name>
    <dbReference type="NCBI Taxonomy" id="673940"/>
    <lineage>
        <taxon>Eukaryota</taxon>
        <taxon>Fungi</taxon>
        <taxon>Dikarya</taxon>
        <taxon>Ascomycota</taxon>
        <taxon>Pezizomycotina</taxon>
        <taxon>Dothideomycetes</taxon>
        <taxon>Pleosporomycetidae</taxon>
        <taxon>Pleosporales</taxon>
        <taxon>Lindgomycetaceae</taxon>
        <taxon>Lindgomyces</taxon>
    </lineage>
</organism>
<dbReference type="Proteomes" id="UP000799755">
    <property type="component" value="Unassembled WGS sequence"/>
</dbReference>
<keyword evidence="2" id="KW-1185">Reference proteome</keyword>
<evidence type="ECO:0000313" key="1">
    <source>
        <dbReference type="EMBL" id="KAF2468875.1"/>
    </source>
</evidence>
<comment type="caution">
    <text evidence="1">The sequence shown here is derived from an EMBL/GenBank/DDBJ whole genome shotgun (WGS) entry which is preliminary data.</text>
</comment>